<comment type="pathway">
    <text evidence="9">Carotenoid biosynthesis; staphyloxanthin biosynthesis; staphyloxanthin from farnesyl diphosphate: step 5/5.</text>
</comment>
<comment type="similarity">
    <text evidence="10">Belongs to the acyltransferase CrtO family.</text>
</comment>
<evidence type="ECO:0000256" key="12">
    <source>
        <dbReference type="ARBA" id="ARBA00025324"/>
    </source>
</evidence>
<evidence type="ECO:0000256" key="3">
    <source>
        <dbReference type="ARBA" id="ARBA00022679"/>
    </source>
</evidence>
<evidence type="ECO:0000256" key="7">
    <source>
        <dbReference type="ARBA" id="ARBA00023136"/>
    </source>
</evidence>
<evidence type="ECO:0000256" key="9">
    <source>
        <dbReference type="ARBA" id="ARBA00023588"/>
    </source>
</evidence>
<keyword evidence="6 13" id="KW-1133">Transmembrane helix</keyword>
<comment type="caution">
    <text evidence="14">The sequence shown here is derived from an EMBL/GenBank/DDBJ whole genome shotgun (WGS) entry which is preliminary data.</text>
</comment>
<proteinExistence type="inferred from homology"/>
<evidence type="ECO:0000313" key="14">
    <source>
        <dbReference type="EMBL" id="PRY83023.1"/>
    </source>
</evidence>
<feature type="transmembrane region" description="Helical" evidence="13">
    <location>
        <begin position="122"/>
        <end position="139"/>
    </location>
</feature>
<evidence type="ECO:0000256" key="11">
    <source>
        <dbReference type="ARBA" id="ARBA00023667"/>
    </source>
</evidence>
<name>A0A2T0W8K2_9LACT</name>
<dbReference type="Pfam" id="PF18927">
    <property type="entry name" value="CrtO"/>
    <property type="match status" value="1"/>
</dbReference>
<evidence type="ECO:0000256" key="10">
    <source>
        <dbReference type="ARBA" id="ARBA00023603"/>
    </source>
</evidence>
<comment type="function">
    <text evidence="12">Catalyzes the acylation of glycosyl-4,4'-diaponeurosporenoate, i.e. the esterification of glucose at the C6'' position with the carboxyl group of the C(15) fatty acid 12-methyltetradecanoic acid, to yield staphyloxanthin. This is the last step in the biosynthesis of this orange pigment, present in most staphylococci strains.</text>
</comment>
<keyword evidence="5" id="KW-0732">Signal</keyword>
<evidence type="ECO:0000256" key="1">
    <source>
        <dbReference type="ARBA" id="ARBA00004162"/>
    </source>
</evidence>
<dbReference type="GO" id="GO:0016746">
    <property type="term" value="F:acyltransferase activity"/>
    <property type="evidence" value="ECO:0007669"/>
    <property type="project" value="UniProtKB-KW"/>
</dbReference>
<keyword evidence="7 13" id="KW-0472">Membrane</keyword>
<evidence type="ECO:0000256" key="5">
    <source>
        <dbReference type="ARBA" id="ARBA00022729"/>
    </source>
</evidence>
<dbReference type="AlphaFoldDB" id="A0A2T0W8K2"/>
<evidence type="ECO:0000313" key="15">
    <source>
        <dbReference type="Proteomes" id="UP000238205"/>
    </source>
</evidence>
<dbReference type="RefSeq" id="WP_245920543.1">
    <property type="nucleotide sequence ID" value="NZ_PVTO01000007.1"/>
</dbReference>
<dbReference type="InterPro" id="IPR044021">
    <property type="entry name" value="CrtO"/>
</dbReference>
<evidence type="ECO:0000256" key="4">
    <source>
        <dbReference type="ARBA" id="ARBA00022692"/>
    </source>
</evidence>
<keyword evidence="4 13" id="KW-0812">Transmembrane</keyword>
<dbReference type="UniPathway" id="UPA00029">
    <property type="reaction ID" value="UER00560"/>
</dbReference>
<gene>
    <name evidence="14" type="ORF">CLV38_10799</name>
</gene>
<dbReference type="GO" id="GO:0005886">
    <property type="term" value="C:plasma membrane"/>
    <property type="evidence" value="ECO:0007669"/>
    <property type="project" value="UniProtKB-SubCell"/>
</dbReference>
<evidence type="ECO:0000256" key="6">
    <source>
        <dbReference type="ARBA" id="ARBA00022989"/>
    </source>
</evidence>
<reference evidence="14 15" key="1">
    <citation type="submission" date="2018-03" db="EMBL/GenBank/DDBJ databases">
        <title>Genomic Encyclopedia of Archaeal and Bacterial Type Strains, Phase II (KMG-II): from individual species to whole genera.</title>
        <authorList>
            <person name="Goeker M."/>
        </authorList>
    </citation>
    <scope>NUCLEOTIDE SEQUENCE [LARGE SCALE GENOMIC DNA]</scope>
    <source>
        <strain evidence="14 15">DSM 13175</strain>
    </source>
</reference>
<sequence>MGLILINIVVWLFFHLTISLGLLKIPYTWFSYEHKLNVLFKKRAFEQEGKLWRNVFKVQKWKDSLPDGASLFKAGYKKKKLPEAQIESLEVFIKETKRAELTHILLLVPAPLFYLWNPIWAGHIMILYAVIINIPFIIIQRYNRIRLEKIVNVLRKKLTDKNPNL</sequence>
<evidence type="ECO:0000256" key="2">
    <source>
        <dbReference type="ARBA" id="ARBA00022475"/>
    </source>
</evidence>
<keyword evidence="15" id="KW-1185">Reference proteome</keyword>
<comment type="subcellular location">
    <subcellularLocation>
        <location evidence="1">Cell membrane</location>
        <topology evidence="1">Single-pass membrane protein</topology>
    </subcellularLocation>
</comment>
<keyword evidence="2" id="KW-1003">Cell membrane</keyword>
<evidence type="ECO:0000256" key="13">
    <source>
        <dbReference type="SAM" id="Phobius"/>
    </source>
</evidence>
<accession>A0A2T0W8K2</accession>
<evidence type="ECO:0000256" key="8">
    <source>
        <dbReference type="ARBA" id="ARBA00023315"/>
    </source>
</evidence>
<organism evidence="14 15">
    <name type="scientific">Alkalibacterium olivapovliticus</name>
    <dbReference type="NCBI Taxonomy" id="99907"/>
    <lineage>
        <taxon>Bacteria</taxon>
        <taxon>Bacillati</taxon>
        <taxon>Bacillota</taxon>
        <taxon>Bacilli</taxon>
        <taxon>Lactobacillales</taxon>
        <taxon>Carnobacteriaceae</taxon>
        <taxon>Alkalibacterium</taxon>
    </lineage>
</organism>
<keyword evidence="8 14" id="KW-0012">Acyltransferase</keyword>
<keyword evidence="3 14" id="KW-0808">Transferase</keyword>
<dbReference type="EMBL" id="PVTO01000007">
    <property type="protein sequence ID" value="PRY83023.1"/>
    <property type="molecule type" value="Genomic_DNA"/>
</dbReference>
<protein>
    <recommendedName>
        <fullName evidence="11">Glycosyl-4,4'-diaponeurosporenoate acyltransferase</fullName>
    </recommendedName>
</protein>
<feature type="transmembrane region" description="Helical" evidence="13">
    <location>
        <begin position="6"/>
        <end position="25"/>
    </location>
</feature>
<dbReference type="Proteomes" id="UP000238205">
    <property type="component" value="Unassembled WGS sequence"/>
</dbReference>